<accession>A0A1I7YK00</accession>
<feature type="region of interest" description="Disordered" evidence="1">
    <location>
        <begin position="1"/>
        <end position="264"/>
    </location>
</feature>
<feature type="compositionally biased region" description="Low complexity" evidence="1">
    <location>
        <begin position="50"/>
        <end position="63"/>
    </location>
</feature>
<organism evidence="2 3">
    <name type="scientific">Steinernema glaseri</name>
    <dbReference type="NCBI Taxonomy" id="37863"/>
    <lineage>
        <taxon>Eukaryota</taxon>
        <taxon>Metazoa</taxon>
        <taxon>Ecdysozoa</taxon>
        <taxon>Nematoda</taxon>
        <taxon>Chromadorea</taxon>
        <taxon>Rhabditida</taxon>
        <taxon>Tylenchina</taxon>
        <taxon>Panagrolaimomorpha</taxon>
        <taxon>Strongyloidoidea</taxon>
        <taxon>Steinernematidae</taxon>
        <taxon>Steinernema</taxon>
    </lineage>
</organism>
<feature type="compositionally biased region" description="Acidic residues" evidence="1">
    <location>
        <begin position="109"/>
        <end position="123"/>
    </location>
</feature>
<feature type="compositionally biased region" description="Acidic residues" evidence="1">
    <location>
        <begin position="131"/>
        <end position="142"/>
    </location>
</feature>
<name>A0A1I7YK00_9BILA</name>
<feature type="compositionally biased region" description="Polar residues" evidence="1">
    <location>
        <begin position="78"/>
        <end position="88"/>
    </location>
</feature>
<dbReference type="WBParaSite" id="L893_g17141.t1">
    <property type="protein sequence ID" value="L893_g17141.t1"/>
    <property type="gene ID" value="L893_g17141"/>
</dbReference>
<evidence type="ECO:0000256" key="1">
    <source>
        <dbReference type="SAM" id="MobiDB-lite"/>
    </source>
</evidence>
<feature type="compositionally biased region" description="Polar residues" evidence="1">
    <location>
        <begin position="1"/>
        <end position="49"/>
    </location>
</feature>
<reference evidence="3" key="1">
    <citation type="submission" date="2016-11" db="UniProtKB">
        <authorList>
            <consortium name="WormBaseParasite"/>
        </authorList>
    </citation>
    <scope>IDENTIFICATION</scope>
</reference>
<sequence length="298" mass="31288">MSAESSSSDGTTNGEESTSVAMTNSEESSLGGTTNGEDALLNGTTNLQESSSAQYPSSPSIGSEAMGQQHSAEPAGNESGNLGDSDSTILRALEVDDEHSIPSVSGDEALSDECAIEESEEEPGASLASGDSEEEPACETEIDTAPSSSDPMETEAGTSSEPAKDSADRGDEAAQDTSKTEGVNELSEGSRAKDSSSSGDGASEDTTRTENSKELSEERHAEDSSESGEAPEATPKTEDSKPVAMKKTKRIRDSLPSTPDTGTSAAIFHSLRSFFSTYPKTNSFYVFKERWWICIKEQ</sequence>
<feature type="compositionally biased region" description="Basic and acidic residues" evidence="1">
    <location>
        <begin position="162"/>
        <end position="172"/>
    </location>
</feature>
<proteinExistence type="predicted"/>
<feature type="compositionally biased region" description="Polar residues" evidence="1">
    <location>
        <begin position="145"/>
        <end position="161"/>
    </location>
</feature>
<protein>
    <submittedName>
        <fullName evidence="3">DMP1</fullName>
    </submittedName>
</protein>
<feature type="compositionally biased region" description="Polar residues" evidence="1">
    <location>
        <begin position="255"/>
        <end position="264"/>
    </location>
</feature>
<dbReference type="Proteomes" id="UP000095287">
    <property type="component" value="Unplaced"/>
</dbReference>
<keyword evidence="2" id="KW-1185">Reference proteome</keyword>
<evidence type="ECO:0000313" key="3">
    <source>
        <dbReference type="WBParaSite" id="L893_g17141.t1"/>
    </source>
</evidence>
<feature type="compositionally biased region" description="Basic and acidic residues" evidence="1">
    <location>
        <begin position="205"/>
        <end position="223"/>
    </location>
</feature>
<evidence type="ECO:0000313" key="2">
    <source>
        <dbReference type="Proteomes" id="UP000095287"/>
    </source>
</evidence>
<dbReference type="AlphaFoldDB" id="A0A1I7YK00"/>